<evidence type="ECO:0000313" key="2">
    <source>
        <dbReference type="EMBL" id="GFY49478.1"/>
    </source>
</evidence>
<sequence>MFPQAAISGQLWKMSNCTNMSRQPCHRNNVDGVQEKRTIGHMERSKVNFKKENRKQDIPSGGVENIPVETREDDQRPKLLFARSE</sequence>
<gene>
    <name evidence="2" type="ORF">TNIN_465391</name>
</gene>
<accession>A0A8X6X9B1</accession>
<evidence type="ECO:0000313" key="3">
    <source>
        <dbReference type="Proteomes" id="UP000886998"/>
    </source>
</evidence>
<dbReference type="AlphaFoldDB" id="A0A8X6X9B1"/>
<feature type="region of interest" description="Disordered" evidence="1">
    <location>
        <begin position="50"/>
        <end position="85"/>
    </location>
</feature>
<dbReference type="EMBL" id="BMAV01007038">
    <property type="protein sequence ID" value="GFY49478.1"/>
    <property type="molecule type" value="Genomic_DNA"/>
</dbReference>
<proteinExistence type="predicted"/>
<comment type="caution">
    <text evidence="2">The sequence shown here is derived from an EMBL/GenBank/DDBJ whole genome shotgun (WGS) entry which is preliminary data.</text>
</comment>
<reference evidence="2" key="1">
    <citation type="submission" date="2020-08" db="EMBL/GenBank/DDBJ databases">
        <title>Multicomponent nature underlies the extraordinary mechanical properties of spider dragline silk.</title>
        <authorList>
            <person name="Kono N."/>
            <person name="Nakamura H."/>
            <person name="Mori M."/>
            <person name="Yoshida Y."/>
            <person name="Ohtoshi R."/>
            <person name="Malay A.D."/>
            <person name="Moran D.A.P."/>
            <person name="Tomita M."/>
            <person name="Numata K."/>
            <person name="Arakawa K."/>
        </authorList>
    </citation>
    <scope>NUCLEOTIDE SEQUENCE</scope>
</reference>
<dbReference type="Proteomes" id="UP000886998">
    <property type="component" value="Unassembled WGS sequence"/>
</dbReference>
<keyword evidence="3" id="KW-1185">Reference proteome</keyword>
<organism evidence="2 3">
    <name type="scientific">Trichonephila inaurata madagascariensis</name>
    <dbReference type="NCBI Taxonomy" id="2747483"/>
    <lineage>
        <taxon>Eukaryota</taxon>
        <taxon>Metazoa</taxon>
        <taxon>Ecdysozoa</taxon>
        <taxon>Arthropoda</taxon>
        <taxon>Chelicerata</taxon>
        <taxon>Arachnida</taxon>
        <taxon>Araneae</taxon>
        <taxon>Araneomorphae</taxon>
        <taxon>Entelegynae</taxon>
        <taxon>Araneoidea</taxon>
        <taxon>Nephilidae</taxon>
        <taxon>Trichonephila</taxon>
        <taxon>Trichonephila inaurata</taxon>
    </lineage>
</organism>
<protein>
    <submittedName>
        <fullName evidence="2">Uncharacterized protein</fullName>
    </submittedName>
</protein>
<evidence type="ECO:0000256" key="1">
    <source>
        <dbReference type="SAM" id="MobiDB-lite"/>
    </source>
</evidence>
<name>A0A8X6X9B1_9ARAC</name>